<keyword evidence="3" id="KW-1185">Reference proteome</keyword>
<proteinExistence type="predicted"/>
<feature type="compositionally biased region" description="Basic and acidic residues" evidence="1">
    <location>
        <begin position="92"/>
        <end position="102"/>
    </location>
</feature>
<feature type="region of interest" description="Disordered" evidence="1">
    <location>
        <begin position="77"/>
        <end position="102"/>
    </location>
</feature>
<sequence length="233" mass="26225">MNTSKNIELVKSITASQLAQLDKVSQENYQLLKEDTEGFSDFDTLFSISTEAEETLDALIQTAEAVGIFQKQEKAKSTTSKAPSKKKVTNSVDKRAQQKVEKQTLERDNLEKEVEELKATVIANAQFKEKIAAELRKFLKVSQTGLSGVLTKNQKELTLEEQIQILKGKRKFYKNLIKGDTADFKAIALRVGLDFKKSKPKSKNQSLSGVPQAISGTKKNVSLIDRFKHWWDN</sequence>
<evidence type="ECO:0000256" key="1">
    <source>
        <dbReference type="SAM" id="MobiDB-lite"/>
    </source>
</evidence>
<accession>A0ABT6Y5V3</accession>
<comment type="caution">
    <text evidence="2">The sequence shown here is derived from an EMBL/GenBank/DDBJ whole genome shotgun (WGS) entry which is preliminary data.</text>
</comment>
<reference evidence="2 3" key="1">
    <citation type="submission" date="2023-05" db="EMBL/GenBank/DDBJ databases">
        <title>Novel species of genus Flectobacillus isolated from stream in China.</title>
        <authorList>
            <person name="Lu H."/>
        </authorList>
    </citation>
    <scope>NUCLEOTIDE SEQUENCE [LARGE SCALE GENOMIC DNA]</scope>
    <source>
        <strain evidence="2 3">KCTC 42575</strain>
    </source>
</reference>
<evidence type="ECO:0000313" key="3">
    <source>
        <dbReference type="Proteomes" id="UP001236507"/>
    </source>
</evidence>
<dbReference type="RefSeq" id="WP_283344028.1">
    <property type="nucleotide sequence ID" value="NZ_JASHIF010000005.1"/>
</dbReference>
<protein>
    <submittedName>
        <fullName evidence="2">Uncharacterized protein</fullName>
    </submittedName>
</protein>
<name>A0ABT6Y5V3_9BACT</name>
<dbReference type="Proteomes" id="UP001236507">
    <property type="component" value="Unassembled WGS sequence"/>
</dbReference>
<organism evidence="2 3">
    <name type="scientific">Flectobacillus roseus</name>
    <dbReference type="NCBI Taxonomy" id="502259"/>
    <lineage>
        <taxon>Bacteria</taxon>
        <taxon>Pseudomonadati</taxon>
        <taxon>Bacteroidota</taxon>
        <taxon>Cytophagia</taxon>
        <taxon>Cytophagales</taxon>
        <taxon>Flectobacillaceae</taxon>
        <taxon>Flectobacillus</taxon>
    </lineage>
</organism>
<dbReference type="EMBL" id="JASHIF010000005">
    <property type="protein sequence ID" value="MDI9858953.1"/>
    <property type="molecule type" value="Genomic_DNA"/>
</dbReference>
<evidence type="ECO:0000313" key="2">
    <source>
        <dbReference type="EMBL" id="MDI9858953.1"/>
    </source>
</evidence>
<gene>
    <name evidence="2" type="ORF">QM524_07025</name>
</gene>